<reference evidence="3 4" key="1">
    <citation type="journal article" date="2024" name="Nat. Commun.">
        <title>Phylogenomics reveals the evolutionary origins of lichenization in chlorophyte algae.</title>
        <authorList>
            <person name="Puginier C."/>
            <person name="Libourel C."/>
            <person name="Otte J."/>
            <person name="Skaloud P."/>
            <person name="Haon M."/>
            <person name="Grisel S."/>
            <person name="Petersen M."/>
            <person name="Berrin J.G."/>
            <person name="Delaux P.M."/>
            <person name="Dal Grande F."/>
            <person name="Keller J."/>
        </authorList>
    </citation>
    <scope>NUCLEOTIDE SEQUENCE [LARGE SCALE GENOMIC DNA]</scope>
    <source>
        <strain evidence="3 4">SAG 2145</strain>
    </source>
</reference>
<feature type="coiled-coil region" evidence="1">
    <location>
        <begin position="642"/>
        <end position="684"/>
    </location>
</feature>
<dbReference type="Proteomes" id="UP001438707">
    <property type="component" value="Unassembled WGS sequence"/>
</dbReference>
<feature type="region of interest" description="Disordered" evidence="2">
    <location>
        <begin position="300"/>
        <end position="336"/>
    </location>
</feature>
<feature type="region of interest" description="Disordered" evidence="2">
    <location>
        <begin position="529"/>
        <end position="549"/>
    </location>
</feature>
<feature type="compositionally biased region" description="Low complexity" evidence="2">
    <location>
        <begin position="142"/>
        <end position="159"/>
    </location>
</feature>
<feature type="compositionally biased region" description="Basic and acidic residues" evidence="2">
    <location>
        <begin position="108"/>
        <end position="126"/>
    </location>
</feature>
<dbReference type="AlphaFoldDB" id="A0AAW1SCH6"/>
<keyword evidence="4" id="KW-1185">Reference proteome</keyword>
<proteinExistence type="predicted"/>
<feature type="compositionally biased region" description="Polar residues" evidence="2">
    <location>
        <begin position="351"/>
        <end position="360"/>
    </location>
</feature>
<organism evidence="3 4">
    <name type="scientific">Apatococcus lobatus</name>
    <dbReference type="NCBI Taxonomy" id="904363"/>
    <lineage>
        <taxon>Eukaryota</taxon>
        <taxon>Viridiplantae</taxon>
        <taxon>Chlorophyta</taxon>
        <taxon>core chlorophytes</taxon>
        <taxon>Trebouxiophyceae</taxon>
        <taxon>Chlorellales</taxon>
        <taxon>Chlorellaceae</taxon>
        <taxon>Apatococcus</taxon>
    </lineage>
</organism>
<feature type="region of interest" description="Disordered" evidence="2">
    <location>
        <begin position="98"/>
        <end position="195"/>
    </location>
</feature>
<feature type="coiled-coil region" evidence="1">
    <location>
        <begin position="411"/>
        <end position="459"/>
    </location>
</feature>
<keyword evidence="1" id="KW-0175">Coiled coil</keyword>
<accession>A0AAW1SCH6</accession>
<feature type="region of interest" description="Disordered" evidence="2">
    <location>
        <begin position="348"/>
        <end position="384"/>
    </location>
</feature>
<sequence>MVSGAPARAVAVPAEQAASQRSQNLARPQRKVQTLLVPTLPRRRCRCTAVPEGAALAPEPLVVAAASLAAGSIGTLLLQKAGVALPAFPQRAVASRSDDFAGGGLPDHQAKAEQSKDSPSGQHEEPVPASTMPSQGAPEPVTSASQADAQQSSSTASAAEAEGLTEPSGQVPLGDGRAGTDHSAQQQESSMLRSQLDDLRLQLAKAQQDAIEARSSAIMELSQAHEELDALRSAQQQALSSNVPASHEADTQQDLQQARQQLAESQAKESDTRTSATIEVSQAYEELELAQAQLQNADISGADSAASEALEADVPSAPGSSSEDQQSIMRTSALGGAQDAEIEGLVEEAEQLQSRSQQPADAQAAMRKLQAERDSTATTESARAAAAKDVTNVLGQLRTMRFEREEEQEWVQELQQSLASAEGRASSQDERATSLEAALSSSSAALEQLQLHARDLQQQLLLQRGRSRWLWRKLQPTQGWQQLQQQAALHAELQAVEQQLWQQTKHAAALQCQLDSAMEAMSNLQAAQKHAQAGRAEEQDAKQQQQQQQRTVTLEDAREAARAILLPAEDSGSGGVVERGTEGGTPLDQLQIQIAQRRAAEARAEAAMLVETIEERALEAITSAEEEKQREATKTKQANLRADEARAQAALLVETIEEQAQEAVEQAQLEARRQAAKVTKLQQLLQQQGSSIASENEC</sequence>
<evidence type="ECO:0000313" key="4">
    <source>
        <dbReference type="Proteomes" id="UP001438707"/>
    </source>
</evidence>
<gene>
    <name evidence="3" type="ORF">WJX74_010922</name>
</gene>
<feature type="region of interest" description="Disordered" evidence="2">
    <location>
        <begin position="232"/>
        <end position="279"/>
    </location>
</feature>
<name>A0AAW1SCH6_9CHLO</name>
<protein>
    <submittedName>
        <fullName evidence="3">Uncharacterized protein</fullName>
    </submittedName>
</protein>
<evidence type="ECO:0000313" key="3">
    <source>
        <dbReference type="EMBL" id="KAK9843362.1"/>
    </source>
</evidence>
<evidence type="ECO:0000256" key="2">
    <source>
        <dbReference type="SAM" id="MobiDB-lite"/>
    </source>
</evidence>
<feature type="compositionally biased region" description="Low complexity" evidence="2">
    <location>
        <begin position="252"/>
        <end position="263"/>
    </location>
</feature>
<feature type="compositionally biased region" description="Polar residues" evidence="2">
    <location>
        <begin position="233"/>
        <end position="244"/>
    </location>
</feature>
<comment type="caution">
    <text evidence="3">The sequence shown here is derived from an EMBL/GenBank/DDBJ whole genome shotgun (WGS) entry which is preliminary data.</text>
</comment>
<feature type="compositionally biased region" description="Low complexity" evidence="2">
    <location>
        <begin position="302"/>
        <end position="313"/>
    </location>
</feature>
<feature type="compositionally biased region" description="Polar residues" evidence="2">
    <location>
        <begin position="318"/>
        <end position="330"/>
    </location>
</feature>
<dbReference type="EMBL" id="JALJOS010000002">
    <property type="protein sequence ID" value="KAK9843362.1"/>
    <property type="molecule type" value="Genomic_DNA"/>
</dbReference>
<evidence type="ECO:0000256" key="1">
    <source>
        <dbReference type="SAM" id="Coils"/>
    </source>
</evidence>